<evidence type="ECO:0008006" key="4">
    <source>
        <dbReference type="Google" id="ProtNLM"/>
    </source>
</evidence>
<keyword evidence="3" id="KW-1185">Reference proteome</keyword>
<gene>
    <name evidence="2" type="ORF">Q4Q40_23090</name>
</gene>
<keyword evidence="1" id="KW-1133">Transmembrane helix</keyword>
<accession>A0ABT8WVA0</accession>
<feature type="transmembrane region" description="Helical" evidence="1">
    <location>
        <begin position="45"/>
        <end position="62"/>
    </location>
</feature>
<protein>
    <recommendedName>
        <fullName evidence="4">2TM domain-containing protein</fullName>
    </recommendedName>
</protein>
<sequence>MKDNSFKSNYKQIEYWLKRLYVWAVNFYTWFWIIRQIFWRKSTDLESYLLWFFLAAGMYFFIRESKDLDIIYNIDEDKKENLKSK</sequence>
<keyword evidence="1" id="KW-0812">Transmembrane</keyword>
<proteinExistence type="predicted"/>
<name>A0ABT8WVA0_9FLAO</name>
<comment type="caution">
    <text evidence="2">The sequence shown here is derived from an EMBL/GenBank/DDBJ whole genome shotgun (WGS) entry which is preliminary data.</text>
</comment>
<dbReference type="RefSeq" id="WP_303304427.1">
    <property type="nucleotide sequence ID" value="NZ_BAABDA010000011.1"/>
</dbReference>
<keyword evidence="1" id="KW-0472">Membrane</keyword>
<evidence type="ECO:0000256" key="1">
    <source>
        <dbReference type="SAM" id="Phobius"/>
    </source>
</evidence>
<organism evidence="2 3">
    <name type="scientific">Flavivirga jejuensis</name>
    <dbReference type="NCBI Taxonomy" id="870487"/>
    <lineage>
        <taxon>Bacteria</taxon>
        <taxon>Pseudomonadati</taxon>
        <taxon>Bacteroidota</taxon>
        <taxon>Flavobacteriia</taxon>
        <taxon>Flavobacteriales</taxon>
        <taxon>Flavobacteriaceae</taxon>
        <taxon>Flavivirga</taxon>
    </lineage>
</organism>
<feature type="transmembrane region" description="Helical" evidence="1">
    <location>
        <begin position="20"/>
        <end position="39"/>
    </location>
</feature>
<reference evidence="2" key="1">
    <citation type="submission" date="2023-07" db="EMBL/GenBank/DDBJ databases">
        <title>Two novel species in the genus Flavivirga.</title>
        <authorList>
            <person name="Kwon K."/>
        </authorList>
    </citation>
    <scope>NUCLEOTIDE SEQUENCE</scope>
    <source>
        <strain evidence="2">KACC 14158</strain>
    </source>
</reference>
<evidence type="ECO:0000313" key="3">
    <source>
        <dbReference type="Proteomes" id="UP001176806"/>
    </source>
</evidence>
<dbReference type="Proteomes" id="UP001176806">
    <property type="component" value="Unassembled WGS sequence"/>
</dbReference>
<evidence type="ECO:0000313" key="2">
    <source>
        <dbReference type="EMBL" id="MDO5977093.1"/>
    </source>
</evidence>
<dbReference type="EMBL" id="JAUOEL010000012">
    <property type="protein sequence ID" value="MDO5977093.1"/>
    <property type="molecule type" value="Genomic_DNA"/>
</dbReference>